<dbReference type="PROSITE" id="PS00867">
    <property type="entry name" value="CPSASE_2"/>
    <property type="match status" value="1"/>
</dbReference>
<dbReference type="PANTHER" id="PTHR43585:SF2">
    <property type="entry name" value="ATP-GRASP ENZYME FSQD"/>
    <property type="match status" value="1"/>
</dbReference>
<dbReference type="InterPro" id="IPR005479">
    <property type="entry name" value="CPAse_ATP-bd"/>
</dbReference>
<protein>
    <recommendedName>
        <fullName evidence="5">ATP-grasp domain-containing protein</fullName>
    </recommendedName>
</protein>
<dbReference type="InterPro" id="IPR011761">
    <property type="entry name" value="ATP-grasp"/>
</dbReference>
<dbReference type="Gene3D" id="3.30.1490.20">
    <property type="entry name" value="ATP-grasp fold, A domain"/>
    <property type="match status" value="1"/>
</dbReference>
<evidence type="ECO:0000256" key="1">
    <source>
        <dbReference type="ARBA" id="ARBA00022598"/>
    </source>
</evidence>
<dbReference type="GO" id="GO:0005524">
    <property type="term" value="F:ATP binding"/>
    <property type="evidence" value="ECO:0007669"/>
    <property type="project" value="UniProtKB-UniRule"/>
</dbReference>
<dbReference type="Gene3D" id="3.30.470.20">
    <property type="entry name" value="ATP-grasp fold, B domain"/>
    <property type="match status" value="1"/>
</dbReference>
<dbReference type="Pfam" id="PF13535">
    <property type="entry name" value="ATP-grasp_4"/>
    <property type="match status" value="1"/>
</dbReference>
<sequence length="407" mass="46472">MSNSVALLIETPRTGAGMDFVKACEKLDIKPIILISSPESQPKWVMDDYYKNGIEIKKVNTYNYEELLSFVKRMQESYKIKAILSLYEYSTYIAAKLAKELNLKSPNPEIVNILRDKSKFRSLVSKLKVDNTDFKVLSNGDLADYHLNYPVVVKPVNLTGSAFVRLCKDSQSLQEALKEIKGIGQYTGQTVAKDVLIEEFIDGEEYSVEIMNASIIAIIRKHTTSPGFIEVQHELPANISDEKIKRINNYIYDFLDLIDYKFGLMHLEIKLDKNDIHFIEANPRVAGGRIPELIRQVYGYDIILEYLKSLVEKGEPAPLNITGKKAVIKFFVARKNGILNQYPDFKLNNFPNVLEVKFYKNLGEHFTINFSNKDRILHVMAIGESIDAGINTINDFYESINLEECIK</sequence>
<dbReference type="PANTHER" id="PTHR43585">
    <property type="entry name" value="FUMIPYRROLE BIOSYNTHESIS PROTEIN C"/>
    <property type="match status" value="1"/>
</dbReference>
<organism evidence="6 7">
    <name type="scientific">Priestia megaterium (strain ATCC 12872 / QMB1551)</name>
    <name type="common">Bacillus megaterium</name>
    <dbReference type="NCBI Taxonomy" id="545693"/>
    <lineage>
        <taxon>Bacteria</taxon>
        <taxon>Bacillati</taxon>
        <taxon>Bacillota</taxon>
        <taxon>Bacilli</taxon>
        <taxon>Bacillales</taxon>
        <taxon>Bacillaceae</taxon>
        <taxon>Priestia</taxon>
    </lineage>
</organism>
<feature type="domain" description="ATP-grasp" evidence="5">
    <location>
        <begin position="121"/>
        <end position="311"/>
    </location>
</feature>
<dbReference type="AlphaFoldDB" id="D5E4H9"/>
<dbReference type="RefSeq" id="WP_013060091.1">
    <property type="nucleotide sequence ID" value="NC_014023.1"/>
</dbReference>
<evidence type="ECO:0000256" key="3">
    <source>
        <dbReference type="ARBA" id="ARBA00022840"/>
    </source>
</evidence>
<gene>
    <name evidence="6" type="ordered locus">BMQ_pBM70164</name>
</gene>
<dbReference type="Proteomes" id="UP000000935">
    <property type="component" value="Plasmid pBM700"/>
</dbReference>
<name>D5E4H9_PRIM1</name>
<dbReference type="PROSITE" id="PS50975">
    <property type="entry name" value="ATP_GRASP"/>
    <property type="match status" value="1"/>
</dbReference>
<keyword evidence="2 4" id="KW-0547">Nucleotide-binding</keyword>
<dbReference type="KEGG" id="bmq:BMQ_pBM70164"/>
<keyword evidence="6" id="KW-0614">Plasmid</keyword>
<dbReference type="EMBL" id="CP001990">
    <property type="protein sequence ID" value="ADE72704.1"/>
    <property type="molecule type" value="Genomic_DNA"/>
</dbReference>
<dbReference type="InterPro" id="IPR013815">
    <property type="entry name" value="ATP_grasp_subdomain_1"/>
</dbReference>
<dbReference type="GO" id="GO:0016874">
    <property type="term" value="F:ligase activity"/>
    <property type="evidence" value="ECO:0007669"/>
    <property type="project" value="UniProtKB-KW"/>
</dbReference>
<dbReference type="HOGENOM" id="CLU_029016_6_2_9"/>
<dbReference type="Gene3D" id="3.40.50.20">
    <property type="match status" value="1"/>
</dbReference>
<keyword evidence="3 4" id="KW-0067">ATP-binding</keyword>
<dbReference type="GO" id="GO:0046872">
    <property type="term" value="F:metal ion binding"/>
    <property type="evidence" value="ECO:0007669"/>
    <property type="project" value="InterPro"/>
</dbReference>
<reference evidence="6 7" key="1">
    <citation type="journal article" date="2011" name="J. Bacteriol.">
        <title>Genome sequences of the biotechnologically important Bacillus megaterium strains QM B1551 and DSM319.</title>
        <authorList>
            <person name="Eppinger M."/>
            <person name="Bunk B."/>
            <person name="Johns M.A."/>
            <person name="Edirisinghe J.N."/>
            <person name="Kutumbaka K.K."/>
            <person name="Koenig S.S."/>
            <person name="Huot Creasy H."/>
            <person name="Rosovitz M.J."/>
            <person name="Riley D.R."/>
            <person name="Daugherty S."/>
            <person name="Martin M."/>
            <person name="Elbourne L.D."/>
            <person name="Paulsen I."/>
            <person name="Biedendieck R."/>
            <person name="Braun C."/>
            <person name="Grayburn S."/>
            <person name="Dhingra S."/>
            <person name="Lukyanchuk V."/>
            <person name="Ball B."/>
            <person name="Ul-Qamar R."/>
            <person name="Seibel J."/>
            <person name="Bremer E."/>
            <person name="Jahn D."/>
            <person name="Ravel J."/>
            <person name="Vary P.S."/>
        </authorList>
    </citation>
    <scope>NUCLEOTIDE SEQUENCE [LARGE SCALE GENOMIC DNA]</scope>
    <source>
        <strain evidence="7">ATCC 12872 / QMB1551</strain>
        <plasmid evidence="6">pBM700</plasmid>
    </source>
</reference>
<evidence type="ECO:0000313" key="7">
    <source>
        <dbReference type="Proteomes" id="UP000000935"/>
    </source>
</evidence>
<dbReference type="SUPFAM" id="SSF56059">
    <property type="entry name" value="Glutathione synthetase ATP-binding domain-like"/>
    <property type="match status" value="1"/>
</dbReference>
<keyword evidence="7" id="KW-1185">Reference proteome</keyword>
<accession>D5E4H9</accession>
<dbReference type="InterPro" id="IPR052032">
    <property type="entry name" value="ATP-dep_AA_Ligase"/>
</dbReference>
<geneLocation type="plasmid" evidence="6 7">
    <name>pBM700</name>
</geneLocation>
<evidence type="ECO:0000259" key="5">
    <source>
        <dbReference type="PROSITE" id="PS50975"/>
    </source>
</evidence>
<evidence type="ECO:0000256" key="4">
    <source>
        <dbReference type="PROSITE-ProRule" id="PRU00409"/>
    </source>
</evidence>
<evidence type="ECO:0000313" key="6">
    <source>
        <dbReference type="EMBL" id="ADE72704.1"/>
    </source>
</evidence>
<keyword evidence="1" id="KW-0436">Ligase</keyword>
<evidence type="ECO:0000256" key="2">
    <source>
        <dbReference type="ARBA" id="ARBA00022741"/>
    </source>
</evidence>
<proteinExistence type="predicted"/>